<keyword evidence="2" id="KW-0378">Hydrolase</keyword>
<dbReference type="PANTHER" id="PTHR23088">
    <property type="entry name" value="NITRILASE-RELATED"/>
    <property type="match status" value="1"/>
</dbReference>
<dbReference type="PANTHER" id="PTHR23088:SF50">
    <property type="entry name" value="HYDROLASE YHCX"/>
    <property type="match status" value="1"/>
</dbReference>
<comment type="caution">
    <text evidence="2">The sequence shown here is derived from an EMBL/GenBank/DDBJ whole genome shotgun (WGS) entry which is preliminary data.</text>
</comment>
<feature type="domain" description="CN hydrolase" evidence="1">
    <location>
        <begin position="11"/>
        <end position="268"/>
    </location>
</feature>
<dbReference type="Pfam" id="PF00795">
    <property type="entry name" value="CN_hydrolase"/>
    <property type="match status" value="1"/>
</dbReference>
<dbReference type="EMBL" id="JBBMQO010000005">
    <property type="protein sequence ID" value="MEM5501887.1"/>
    <property type="molecule type" value="Genomic_DNA"/>
</dbReference>
<dbReference type="RefSeq" id="WP_342848307.1">
    <property type="nucleotide sequence ID" value="NZ_JBBMQO010000005.1"/>
</dbReference>
<evidence type="ECO:0000259" key="1">
    <source>
        <dbReference type="PROSITE" id="PS50263"/>
    </source>
</evidence>
<accession>A0ABU9T6Y2</accession>
<dbReference type="GO" id="GO:0016787">
    <property type="term" value="F:hydrolase activity"/>
    <property type="evidence" value="ECO:0007669"/>
    <property type="project" value="UniProtKB-KW"/>
</dbReference>
<dbReference type="CDD" id="cd07574">
    <property type="entry name" value="nitrilase_Rim1_like"/>
    <property type="match status" value="1"/>
</dbReference>
<organism evidence="2 3">
    <name type="scientific">Ahrensia kielensis</name>
    <dbReference type="NCBI Taxonomy" id="76980"/>
    <lineage>
        <taxon>Bacteria</taxon>
        <taxon>Pseudomonadati</taxon>
        <taxon>Pseudomonadota</taxon>
        <taxon>Alphaproteobacteria</taxon>
        <taxon>Hyphomicrobiales</taxon>
        <taxon>Ahrensiaceae</taxon>
        <taxon>Ahrensia</taxon>
    </lineage>
</organism>
<gene>
    <name evidence="2" type="ORF">WNY59_09835</name>
</gene>
<evidence type="ECO:0000313" key="2">
    <source>
        <dbReference type="EMBL" id="MEM5501887.1"/>
    </source>
</evidence>
<evidence type="ECO:0000313" key="3">
    <source>
        <dbReference type="Proteomes" id="UP001477870"/>
    </source>
</evidence>
<dbReference type="InterPro" id="IPR036526">
    <property type="entry name" value="C-N_Hydrolase_sf"/>
</dbReference>
<protein>
    <submittedName>
        <fullName evidence="2">Carbon-nitrogen hydrolase family protein</fullName>
    </submittedName>
</protein>
<reference evidence="2 3" key="1">
    <citation type="submission" date="2024-03" db="EMBL/GenBank/DDBJ databases">
        <title>Community enrichment and isolation of bacterial strains for fucoidan degradation.</title>
        <authorList>
            <person name="Sichert A."/>
        </authorList>
    </citation>
    <scope>NUCLEOTIDE SEQUENCE [LARGE SCALE GENOMIC DNA]</scope>
    <source>
        <strain evidence="2 3">AS62</strain>
    </source>
</reference>
<sequence>MKLSPDYKSKIRVASVQMALMQTPSFRDLFDRVRAFAEDAARQDADFICLPEHFTLQLLSAAEQKLSPEASIDKLTQTTAQIVAEFTGLAKELNINIVCGSHATRTDAGKTENITFLARRDGTIASQSKLHPTPDEWDVWGIKGGDSLEPIETDCGPVGIQICYDSEFPELGRRHADQEVGLVFVPYCTEARSGHLRVRYCCHARTVENQCYIVTSGLVGTIENVENCDEAYAQSAILTPSDAGFPPDGILAQAPINEENLIIADLDMTMLEKARTLGSVRNLANRRNDLYDVKWSV</sequence>
<dbReference type="SUPFAM" id="SSF56317">
    <property type="entry name" value="Carbon-nitrogen hydrolase"/>
    <property type="match status" value="1"/>
</dbReference>
<keyword evidence="3" id="KW-1185">Reference proteome</keyword>
<dbReference type="Proteomes" id="UP001477870">
    <property type="component" value="Unassembled WGS sequence"/>
</dbReference>
<proteinExistence type="predicted"/>
<dbReference type="PROSITE" id="PS50263">
    <property type="entry name" value="CN_HYDROLASE"/>
    <property type="match status" value="1"/>
</dbReference>
<dbReference type="InterPro" id="IPR003010">
    <property type="entry name" value="C-N_Hydrolase"/>
</dbReference>
<name>A0ABU9T6Y2_9HYPH</name>
<dbReference type="Gene3D" id="3.60.110.10">
    <property type="entry name" value="Carbon-nitrogen hydrolase"/>
    <property type="match status" value="1"/>
</dbReference>